<dbReference type="EC" id="2.7.11.1" evidence="2"/>
<dbReference type="InterPro" id="IPR008271">
    <property type="entry name" value="Ser/Thr_kinase_AS"/>
</dbReference>
<comment type="catalytic activity">
    <reaction evidence="16">
        <text>L-threonyl-[protein] + ATP = O-phospho-L-threonyl-[protein] + ADP + H(+)</text>
        <dbReference type="Rhea" id="RHEA:46608"/>
        <dbReference type="Rhea" id="RHEA-COMP:11060"/>
        <dbReference type="Rhea" id="RHEA-COMP:11605"/>
        <dbReference type="ChEBI" id="CHEBI:15378"/>
        <dbReference type="ChEBI" id="CHEBI:30013"/>
        <dbReference type="ChEBI" id="CHEBI:30616"/>
        <dbReference type="ChEBI" id="CHEBI:61977"/>
        <dbReference type="ChEBI" id="CHEBI:456216"/>
        <dbReference type="EC" id="2.7.11.1"/>
    </reaction>
</comment>
<keyword evidence="9" id="KW-0418">Kinase</keyword>
<evidence type="ECO:0000256" key="5">
    <source>
        <dbReference type="ARBA" id="ARBA00022679"/>
    </source>
</evidence>
<evidence type="ECO:0000256" key="19">
    <source>
        <dbReference type="PIRSR" id="PIRSR000615-3"/>
    </source>
</evidence>
<dbReference type="Proteomes" id="UP001633002">
    <property type="component" value="Unassembled WGS sequence"/>
</dbReference>
<reference evidence="23 24" key="1">
    <citation type="submission" date="2024-09" db="EMBL/GenBank/DDBJ databases">
        <title>Chromosome-scale assembly of Riccia sorocarpa.</title>
        <authorList>
            <person name="Paukszto L."/>
        </authorList>
    </citation>
    <scope>NUCLEOTIDE SEQUENCE [LARGE SCALE GENOMIC DNA]</scope>
    <source>
        <strain evidence="23">LP-2024</strain>
        <tissue evidence="23">Aerial parts of the thallus</tissue>
    </source>
</reference>
<keyword evidence="15" id="KW-0325">Glycoprotein</keyword>
<gene>
    <name evidence="23" type="ORF">R1sor_002082</name>
</gene>
<feature type="transmembrane region" description="Helical" evidence="21">
    <location>
        <begin position="48"/>
        <end position="70"/>
    </location>
</feature>
<keyword evidence="12 21" id="KW-0472">Membrane</keyword>
<evidence type="ECO:0000313" key="23">
    <source>
        <dbReference type="EMBL" id="KAL3684060.1"/>
    </source>
</evidence>
<dbReference type="PROSITE" id="PS00108">
    <property type="entry name" value="PROTEIN_KINASE_ST"/>
    <property type="match status" value="1"/>
</dbReference>
<dbReference type="Pfam" id="PF07714">
    <property type="entry name" value="PK_Tyr_Ser-Thr"/>
    <property type="match status" value="1"/>
</dbReference>
<dbReference type="InterPro" id="IPR000719">
    <property type="entry name" value="Prot_kinase_dom"/>
</dbReference>
<proteinExistence type="predicted"/>
<dbReference type="SUPFAM" id="SSF56112">
    <property type="entry name" value="Protein kinase-like (PK-like)"/>
    <property type="match status" value="1"/>
</dbReference>
<keyword evidence="19" id="KW-0460">Magnesium</keyword>
<dbReference type="SMART" id="SM00220">
    <property type="entry name" value="S_TKc"/>
    <property type="match status" value="1"/>
</dbReference>
<evidence type="ECO:0000256" key="1">
    <source>
        <dbReference type="ARBA" id="ARBA00004479"/>
    </source>
</evidence>
<accession>A0ABD3GXS5</accession>
<keyword evidence="14" id="KW-0675">Receptor</keyword>
<evidence type="ECO:0000256" key="21">
    <source>
        <dbReference type="SAM" id="Phobius"/>
    </source>
</evidence>
<protein>
    <recommendedName>
        <fullName evidence="2">non-specific serine/threonine protein kinase</fullName>
        <ecNumber evidence="2">2.7.11.1</ecNumber>
    </recommendedName>
</protein>
<evidence type="ECO:0000256" key="4">
    <source>
        <dbReference type="ARBA" id="ARBA00022536"/>
    </source>
</evidence>
<evidence type="ECO:0000256" key="10">
    <source>
        <dbReference type="ARBA" id="ARBA00022840"/>
    </source>
</evidence>
<comment type="subcellular location">
    <subcellularLocation>
        <location evidence="1">Membrane</location>
        <topology evidence="1">Single-pass type I membrane protein</topology>
    </subcellularLocation>
</comment>
<evidence type="ECO:0000256" key="13">
    <source>
        <dbReference type="ARBA" id="ARBA00023157"/>
    </source>
</evidence>
<feature type="binding site" evidence="19">
    <location>
        <position position="286"/>
    </location>
    <ligand>
        <name>Mg(2+)</name>
        <dbReference type="ChEBI" id="CHEBI:18420"/>
    </ligand>
</feature>
<dbReference type="Gene3D" id="3.30.200.20">
    <property type="entry name" value="Phosphorylase Kinase, domain 1"/>
    <property type="match status" value="1"/>
</dbReference>
<keyword evidence="6 21" id="KW-0812">Transmembrane</keyword>
<keyword evidence="11 21" id="KW-1133">Transmembrane helix</keyword>
<keyword evidence="7" id="KW-0732">Signal</keyword>
<dbReference type="Gene3D" id="1.10.510.10">
    <property type="entry name" value="Transferase(Phosphotransferase) domain 1"/>
    <property type="match status" value="1"/>
</dbReference>
<evidence type="ECO:0000256" key="6">
    <source>
        <dbReference type="ARBA" id="ARBA00022692"/>
    </source>
</evidence>
<dbReference type="PANTHER" id="PTHR47989">
    <property type="entry name" value="OS01G0750732 PROTEIN"/>
    <property type="match status" value="1"/>
</dbReference>
<dbReference type="PROSITE" id="PS50011">
    <property type="entry name" value="PROTEIN_KINASE_DOM"/>
    <property type="match status" value="1"/>
</dbReference>
<dbReference type="FunFam" id="1.10.510.10:FF:000495">
    <property type="entry name" value="calcium/calmodulin-regulated receptor-like kinase 1"/>
    <property type="match status" value="1"/>
</dbReference>
<feature type="region of interest" description="Disordered" evidence="20">
    <location>
        <begin position="413"/>
        <end position="484"/>
    </location>
</feature>
<dbReference type="FunFam" id="3.30.200.20:FF:000059">
    <property type="entry name" value="S-receptor-like serine/threonine-protein kinase"/>
    <property type="match status" value="1"/>
</dbReference>
<feature type="active site" description="Proton acceptor" evidence="18">
    <location>
        <position position="281"/>
    </location>
</feature>
<evidence type="ECO:0000256" key="8">
    <source>
        <dbReference type="ARBA" id="ARBA00022741"/>
    </source>
</evidence>
<keyword evidence="19" id="KW-0479">Metal-binding</keyword>
<name>A0ABD3GXS5_9MARC</name>
<keyword evidence="4" id="KW-0245">EGF-like domain</keyword>
<dbReference type="GO" id="GO:0016020">
    <property type="term" value="C:membrane"/>
    <property type="evidence" value="ECO:0007669"/>
    <property type="project" value="UniProtKB-SubCell"/>
</dbReference>
<evidence type="ECO:0000256" key="15">
    <source>
        <dbReference type="ARBA" id="ARBA00023180"/>
    </source>
</evidence>
<dbReference type="CDD" id="cd14066">
    <property type="entry name" value="STKc_IRAK"/>
    <property type="match status" value="1"/>
</dbReference>
<feature type="domain" description="Protein kinase" evidence="22">
    <location>
        <begin position="156"/>
        <end position="423"/>
    </location>
</feature>
<keyword evidence="13" id="KW-1015">Disulfide bond</keyword>
<evidence type="ECO:0000256" key="12">
    <source>
        <dbReference type="ARBA" id="ARBA00023136"/>
    </source>
</evidence>
<sequence>MGRRFRGSKVMASRQLSRSLREAASANDTAEPYGPPRVTTNSQLSTGVIIGISIGVAIGVLLAVCVLLCWRWRKNAIKLGSERRGLALPIRVNGVNSSVILSDSNLGNLGKESPSTTTAGNFANTLFSSWFGSSERFLASSGVTKFGYGEIKKATNNFTALLGQGAFGPVYKAILQPSGTILAVKVLSSQSKQGEKEFQTEVMLLGRLHHRNLVNLVGYCAERGQRMLIYEFMSNGSLAGWLYDQTGDPLSWENRVRIAQDVARGLEYLHEGAVPPVVHRDIKSANILLDVSMTARVADFGLSKEASTHSFVSGVKGTFGYVDPEYVSTNNFTEKSDVYSFGVLLFELITARNPQQGLMDYVHLAALGVEGKEGWGELLDVRLNGKCNVDDLGSMAALAYKCVRKLGKKRPKIRDVSQTLSKLGKRRGSNSGKHNPSESPPPNLAPVKESNPEQVEVSTGEWSKPYSHSDRKSHIAHIIPSGSP</sequence>
<evidence type="ECO:0000256" key="16">
    <source>
        <dbReference type="ARBA" id="ARBA00047899"/>
    </source>
</evidence>
<evidence type="ECO:0000256" key="11">
    <source>
        <dbReference type="ARBA" id="ARBA00022989"/>
    </source>
</evidence>
<evidence type="ECO:0000313" key="24">
    <source>
        <dbReference type="Proteomes" id="UP001633002"/>
    </source>
</evidence>
<keyword evidence="24" id="KW-1185">Reference proteome</keyword>
<keyword evidence="10" id="KW-0067">ATP-binding</keyword>
<evidence type="ECO:0000259" key="22">
    <source>
        <dbReference type="PROSITE" id="PS50011"/>
    </source>
</evidence>
<evidence type="ECO:0000256" key="14">
    <source>
        <dbReference type="ARBA" id="ARBA00023170"/>
    </source>
</evidence>
<evidence type="ECO:0000256" key="3">
    <source>
        <dbReference type="ARBA" id="ARBA00022527"/>
    </source>
</evidence>
<comment type="catalytic activity">
    <reaction evidence="17">
        <text>L-seryl-[protein] + ATP = O-phospho-L-seryl-[protein] + ADP + H(+)</text>
        <dbReference type="Rhea" id="RHEA:17989"/>
        <dbReference type="Rhea" id="RHEA-COMP:9863"/>
        <dbReference type="Rhea" id="RHEA-COMP:11604"/>
        <dbReference type="ChEBI" id="CHEBI:15378"/>
        <dbReference type="ChEBI" id="CHEBI:29999"/>
        <dbReference type="ChEBI" id="CHEBI:30616"/>
        <dbReference type="ChEBI" id="CHEBI:83421"/>
        <dbReference type="ChEBI" id="CHEBI:456216"/>
        <dbReference type="EC" id="2.7.11.1"/>
    </reaction>
</comment>
<dbReference type="InterPro" id="IPR011009">
    <property type="entry name" value="Kinase-like_dom_sf"/>
</dbReference>
<evidence type="ECO:0000256" key="2">
    <source>
        <dbReference type="ARBA" id="ARBA00012513"/>
    </source>
</evidence>
<evidence type="ECO:0000256" key="17">
    <source>
        <dbReference type="ARBA" id="ARBA00048679"/>
    </source>
</evidence>
<evidence type="ECO:0000256" key="7">
    <source>
        <dbReference type="ARBA" id="ARBA00022729"/>
    </source>
</evidence>
<evidence type="ECO:0000256" key="9">
    <source>
        <dbReference type="ARBA" id="ARBA00022777"/>
    </source>
</evidence>
<dbReference type="EMBL" id="JBJQOH010000006">
    <property type="protein sequence ID" value="KAL3684060.1"/>
    <property type="molecule type" value="Genomic_DNA"/>
</dbReference>
<feature type="binding site" evidence="19">
    <location>
        <position position="299"/>
    </location>
    <ligand>
        <name>Mg(2+)</name>
        <dbReference type="ChEBI" id="CHEBI:18420"/>
    </ligand>
</feature>
<keyword evidence="3" id="KW-0723">Serine/threonine-protein kinase</keyword>
<dbReference type="PANTHER" id="PTHR47989:SF24">
    <property type="entry name" value="CALCIUM_CALMODULIN-REGULATED RECEPTOR-LIKE KINASE 1 ISOFORM X1"/>
    <property type="match status" value="1"/>
</dbReference>
<dbReference type="GO" id="GO:0005524">
    <property type="term" value="F:ATP binding"/>
    <property type="evidence" value="ECO:0007669"/>
    <property type="project" value="UniProtKB-KW"/>
</dbReference>
<dbReference type="GO" id="GO:0004674">
    <property type="term" value="F:protein serine/threonine kinase activity"/>
    <property type="evidence" value="ECO:0007669"/>
    <property type="project" value="UniProtKB-KW"/>
</dbReference>
<dbReference type="InterPro" id="IPR001245">
    <property type="entry name" value="Ser-Thr/Tyr_kinase_cat_dom"/>
</dbReference>
<organism evidence="23 24">
    <name type="scientific">Riccia sorocarpa</name>
    <dbReference type="NCBI Taxonomy" id="122646"/>
    <lineage>
        <taxon>Eukaryota</taxon>
        <taxon>Viridiplantae</taxon>
        <taxon>Streptophyta</taxon>
        <taxon>Embryophyta</taxon>
        <taxon>Marchantiophyta</taxon>
        <taxon>Marchantiopsida</taxon>
        <taxon>Marchantiidae</taxon>
        <taxon>Marchantiales</taxon>
        <taxon>Ricciaceae</taxon>
        <taxon>Riccia</taxon>
    </lineage>
</organism>
<feature type="compositionally biased region" description="Polar residues" evidence="20">
    <location>
        <begin position="452"/>
        <end position="461"/>
    </location>
</feature>
<comment type="caution">
    <text evidence="23">The sequence shown here is derived from an EMBL/GenBank/DDBJ whole genome shotgun (WGS) entry which is preliminary data.</text>
</comment>
<keyword evidence="8" id="KW-0547">Nucleotide-binding</keyword>
<keyword evidence="5" id="KW-0808">Transferase</keyword>
<evidence type="ECO:0000256" key="18">
    <source>
        <dbReference type="PIRSR" id="PIRSR000615-1"/>
    </source>
</evidence>
<dbReference type="AlphaFoldDB" id="A0ABD3GXS5"/>
<evidence type="ECO:0000256" key="20">
    <source>
        <dbReference type="SAM" id="MobiDB-lite"/>
    </source>
</evidence>